<evidence type="ECO:0000313" key="4">
    <source>
        <dbReference type="Proteomes" id="UP000254958"/>
    </source>
</evidence>
<dbReference type="PANTHER" id="PTHR33969:SF2">
    <property type="entry name" value="SEGREGATION AND CONDENSATION PROTEIN A"/>
    <property type="match status" value="1"/>
</dbReference>
<organism evidence="3 4">
    <name type="scientific">Gluconacetobacter liquefaciens</name>
    <name type="common">Acetobacter liquefaciens</name>
    <dbReference type="NCBI Taxonomy" id="89584"/>
    <lineage>
        <taxon>Bacteria</taxon>
        <taxon>Pseudomonadati</taxon>
        <taxon>Pseudomonadota</taxon>
        <taxon>Alphaproteobacteria</taxon>
        <taxon>Acetobacterales</taxon>
        <taxon>Acetobacteraceae</taxon>
        <taxon>Gluconacetobacter</taxon>
    </lineage>
</organism>
<accession>A0A370G4Z5</accession>
<dbReference type="Gene3D" id="6.10.250.2410">
    <property type="match status" value="1"/>
</dbReference>
<feature type="region of interest" description="Disordered" evidence="2">
    <location>
        <begin position="273"/>
        <end position="305"/>
    </location>
</feature>
<evidence type="ECO:0000313" key="3">
    <source>
        <dbReference type="EMBL" id="RDI38825.1"/>
    </source>
</evidence>
<evidence type="ECO:0000256" key="2">
    <source>
        <dbReference type="SAM" id="MobiDB-lite"/>
    </source>
</evidence>
<dbReference type="PANTHER" id="PTHR33969">
    <property type="entry name" value="SEGREGATION AND CONDENSATION PROTEIN A"/>
    <property type="match status" value="1"/>
</dbReference>
<protein>
    <recommendedName>
        <fullName evidence="1">Segregation and condensation protein A</fullName>
    </recommendedName>
</protein>
<dbReference type="AlphaFoldDB" id="A0A370G4Z5"/>
<reference evidence="3 4" key="1">
    <citation type="submission" date="2018-07" db="EMBL/GenBank/DDBJ databases">
        <title>Genomic Encyclopedia of Type Strains, Phase IV (KMG-IV): sequencing the most valuable type-strain genomes for metagenomic binning, comparative biology and taxonomic classification.</title>
        <authorList>
            <person name="Goeker M."/>
        </authorList>
    </citation>
    <scope>NUCLEOTIDE SEQUENCE [LARGE SCALE GENOMIC DNA]</scope>
    <source>
        <strain evidence="3 4">DSM 5603</strain>
    </source>
</reference>
<evidence type="ECO:0000256" key="1">
    <source>
        <dbReference type="ARBA" id="ARBA00044777"/>
    </source>
</evidence>
<dbReference type="Proteomes" id="UP000254958">
    <property type="component" value="Unassembled WGS sequence"/>
</dbReference>
<gene>
    <name evidence="3" type="ORF">C7453_103286</name>
</gene>
<dbReference type="InterPro" id="IPR003768">
    <property type="entry name" value="ScpA"/>
</dbReference>
<name>A0A370G4Z5_GLULI</name>
<proteinExistence type="predicted"/>
<dbReference type="EMBL" id="QQAW01000003">
    <property type="protein sequence ID" value="RDI38825.1"/>
    <property type="molecule type" value="Genomic_DNA"/>
</dbReference>
<sequence length="305" mass="33540">MAREAVDSLHGPGHEGLPDGLTAPMLHLDGFEGPLDLLLELARAQKVDLARISILQLVEQYLAIVESAHRIRLELAADWLVMAAWLAWLKSRLLLPAEDGEDIDAEEAAELLQARLVELARIGQAAAWLGARPQLGRDVFARGEREDLTEIDRSGLALDLSQLMGAYMAAMRRGARKRVYQPRRMHFWTVQDALARLHRLLGADIIPGGGAWCELGAFLPEGGLAMEGEDDEERMRQRRAAMAGTLIAGLELARNGTIELRQDEQFGRIMLRPNAGGQAANDPDIGPEMGPDMESDMDSRMDAAE</sequence>
<keyword evidence="4" id="KW-1185">Reference proteome</keyword>
<comment type="caution">
    <text evidence="3">The sequence shown here is derived from an EMBL/GenBank/DDBJ whole genome shotgun (WGS) entry which is preliminary data.</text>
</comment>
<dbReference type="Pfam" id="PF02616">
    <property type="entry name" value="SMC_ScpA"/>
    <property type="match status" value="1"/>
</dbReference>